<sequence length="86" mass="9350">MTNWLIEIAGWLGGGLILLGYVLVSSGRLEGRSVAFQLLNLFGSLGFVTNAAWHGAIPPMTLNIIWCLIALWTLATLARRKGRARA</sequence>
<dbReference type="EMBL" id="JACIDT010000005">
    <property type="protein sequence ID" value="MBB3926165.1"/>
    <property type="molecule type" value="Genomic_DNA"/>
</dbReference>
<feature type="domain" description="CBU-0592-like" evidence="2">
    <location>
        <begin position="7"/>
        <end position="80"/>
    </location>
</feature>
<evidence type="ECO:0000259" key="2">
    <source>
        <dbReference type="Pfam" id="PF26604"/>
    </source>
</evidence>
<organism evidence="3 4">
    <name type="scientific">Sphingobium jiangsuense</name>
    <dbReference type="NCBI Taxonomy" id="870476"/>
    <lineage>
        <taxon>Bacteria</taxon>
        <taxon>Pseudomonadati</taxon>
        <taxon>Pseudomonadota</taxon>
        <taxon>Alphaproteobacteria</taxon>
        <taxon>Sphingomonadales</taxon>
        <taxon>Sphingomonadaceae</taxon>
        <taxon>Sphingobium</taxon>
    </lineage>
</organism>
<feature type="transmembrane region" description="Helical" evidence="1">
    <location>
        <begin position="6"/>
        <end position="24"/>
    </location>
</feature>
<reference evidence="3 4" key="1">
    <citation type="submission" date="2020-08" db="EMBL/GenBank/DDBJ databases">
        <title>Genomic Encyclopedia of Type Strains, Phase IV (KMG-IV): sequencing the most valuable type-strain genomes for metagenomic binning, comparative biology and taxonomic classification.</title>
        <authorList>
            <person name="Goeker M."/>
        </authorList>
    </citation>
    <scope>NUCLEOTIDE SEQUENCE [LARGE SCALE GENOMIC DNA]</scope>
    <source>
        <strain evidence="3 4">DSM 26189</strain>
    </source>
</reference>
<evidence type="ECO:0000256" key="1">
    <source>
        <dbReference type="SAM" id="Phobius"/>
    </source>
</evidence>
<feature type="transmembrane region" description="Helical" evidence="1">
    <location>
        <begin position="36"/>
        <end position="54"/>
    </location>
</feature>
<keyword evidence="1" id="KW-1133">Transmembrane helix</keyword>
<dbReference type="InterPro" id="IPR058058">
    <property type="entry name" value="CBU_0592-like"/>
</dbReference>
<evidence type="ECO:0000313" key="3">
    <source>
        <dbReference type="EMBL" id="MBB3926165.1"/>
    </source>
</evidence>
<dbReference type="NCBIfam" id="NF047864">
    <property type="entry name" value="CBU_0592_membra"/>
    <property type="match status" value="1"/>
</dbReference>
<evidence type="ECO:0000313" key="4">
    <source>
        <dbReference type="Proteomes" id="UP000571950"/>
    </source>
</evidence>
<keyword evidence="1" id="KW-0812">Transmembrane</keyword>
<keyword evidence="1" id="KW-0472">Membrane</keyword>
<comment type="caution">
    <text evidence="3">The sequence shown here is derived from an EMBL/GenBank/DDBJ whole genome shotgun (WGS) entry which is preliminary data.</text>
</comment>
<keyword evidence="4" id="KW-1185">Reference proteome</keyword>
<name>A0A7W6BFR9_9SPHN</name>
<accession>A0A7W6BFR9</accession>
<protein>
    <recommendedName>
        <fullName evidence="2">CBU-0592-like domain-containing protein</fullName>
    </recommendedName>
</protein>
<proteinExistence type="predicted"/>
<dbReference type="Pfam" id="PF26604">
    <property type="entry name" value="CBU_0592"/>
    <property type="match status" value="1"/>
</dbReference>
<dbReference type="Proteomes" id="UP000571950">
    <property type="component" value="Unassembled WGS sequence"/>
</dbReference>
<dbReference type="AlphaFoldDB" id="A0A7W6BFR9"/>
<gene>
    <name evidence="3" type="ORF">GGR43_001880</name>
</gene>
<feature type="transmembrane region" description="Helical" evidence="1">
    <location>
        <begin position="60"/>
        <end position="78"/>
    </location>
</feature>
<dbReference type="RefSeq" id="WP_188071696.1">
    <property type="nucleotide sequence ID" value="NZ_BSPS01000053.1"/>
</dbReference>